<dbReference type="EMBL" id="FWFG01000013">
    <property type="protein sequence ID" value="SLM88249.1"/>
    <property type="molecule type" value="Genomic_DNA"/>
</dbReference>
<protein>
    <submittedName>
        <fullName evidence="2">Membrane protein</fullName>
    </submittedName>
</protein>
<keyword evidence="1" id="KW-0472">Membrane</keyword>
<dbReference type="RefSeq" id="WP_087101976.1">
    <property type="nucleotide sequence ID" value="NZ_FWFG01000013.1"/>
</dbReference>
<proteinExistence type="predicted"/>
<dbReference type="Proteomes" id="UP000195981">
    <property type="component" value="Unassembled WGS sequence"/>
</dbReference>
<accession>A0A1X6WTI9</accession>
<feature type="transmembrane region" description="Helical" evidence="1">
    <location>
        <begin position="20"/>
        <end position="40"/>
    </location>
</feature>
<evidence type="ECO:0000256" key="1">
    <source>
        <dbReference type="SAM" id="Phobius"/>
    </source>
</evidence>
<evidence type="ECO:0000313" key="2">
    <source>
        <dbReference type="EMBL" id="SLM88249.1"/>
    </source>
</evidence>
<feature type="transmembrane region" description="Helical" evidence="1">
    <location>
        <begin position="52"/>
        <end position="71"/>
    </location>
</feature>
<name>A0A1X6WTI9_9MICO</name>
<keyword evidence="1" id="KW-1133">Transmembrane helix</keyword>
<feature type="transmembrane region" description="Helical" evidence="1">
    <location>
        <begin position="80"/>
        <end position="105"/>
    </location>
</feature>
<keyword evidence="1" id="KW-0812">Transmembrane</keyword>
<feature type="transmembrane region" description="Helical" evidence="1">
    <location>
        <begin position="117"/>
        <end position="134"/>
    </location>
</feature>
<keyword evidence="3" id="KW-1185">Reference proteome</keyword>
<reference evidence="2 3" key="1">
    <citation type="submission" date="2017-02" db="EMBL/GenBank/DDBJ databases">
        <authorList>
            <person name="Peterson S.W."/>
        </authorList>
    </citation>
    <scope>NUCLEOTIDE SEQUENCE [LARGE SCALE GENOMIC DNA]</scope>
    <source>
        <strain evidence="2 3">CIP104813</strain>
    </source>
</reference>
<evidence type="ECO:0000313" key="3">
    <source>
        <dbReference type="Proteomes" id="UP000195981"/>
    </source>
</evidence>
<gene>
    <name evidence="2" type="ORF">FM110_01430</name>
</gene>
<organism evidence="2 3">
    <name type="scientific">Brachybacterium nesterenkovii</name>
    <dbReference type="NCBI Taxonomy" id="47847"/>
    <lineage>
        <taxon>Bacteria</taxon>
        <taxon>Bacillati</taxon>
        <taxon>Actinomycetota</taxon>
        <taxon>Actinomycetes</taxon>
        <taxon>Micrococcales</taxon>
        <taxon>Dermabacteraceae</taxon>
        <taxon>Brachybacterium</taxon>
    </lineage>
</organism>
<sequence>MSGPLRASTAPSPRRQRGFATLLVIVYGIFAISATARASVQIIERFGTAPVAYALSLVAALTYIAATVLLARRGGDSRAALWLCSAELLGVLAVGVLTVLDPALFPDATVWSRFGAGYGYVPLVLPVVAIAYLLRRRRAARPAATPAAGDRL</sequence>
<dbReference type="AlphaFoldDB" id="A0A1X6WTI9"/>